<accession>A0A1G1WF50</accession>
<comment type="caution">
    <text evidence="2">The sequence shown here is derived from an EMBL/GenBank/DDBJ whole genome shotgun (WGS) entry which is preliminary data.</text>
</comment>
<dbReference type="InterPro" id="IPR029060">
    <property type="entry name" value="PIN-like_dom_sf"/>
</dbReference>
<name>A0A1G1WF50_9BACT</name>
<dbReference type="AlphaFoldDB" id="A0A1G1WF50"/>
<proteinExistence type="predicted"/>
<dbReference type="InterPro" id="IPR002716">
    <property type="entry name" value="PIN_dom"/>
</dbReference>
<dbReference type="PANTHER" id="PTHR38826">
    <property type="entry name" value="RIBONUCLEASE VAPC13"/>
    <property type="match status" value="1"/>
</dbReference>
<gene>
    <name evidence="2" type="ORF">A2Z24_02030</name>
</gene>
<reference evidence="2 3" key="1">
    <citation type="journal article" date="2016" name="Nat. Commun.">
        <title>Thousands of microbial genomes shed light on interconnected biogeochemical processes in an aquifer system.</title>
        <authorList>
            <person name="Anantharaman K."/>
            <person name="Brown C.T."/>
            <person name="Hug L.A."/>
            <person name="Sharon I."/>
            <person name="Castelle C.J."/>
            <person name="Probst A.J."/>
            <person name="Thomas B.C."/>
            <person name="Singh A."/>
            <person name="Wilkins M.J."/>
            <person name="Karaoz U."/>
            <person name="Brodie E.L."/>
            <person name="Williams K.H."/>
            <person name="Hubbard S.S."/>
            <person name="Banfield J.F."/>
        </authorList>
    </citation>
    <scope>NUCLEOTIDE SEQUENCE [LARGE SCALE GENOMIC DNA]</scope>
</reference>
<sequence>MSGSDERSYLVDTNIFLRILVKDEEKSFYECVEFVKWIKAGQIRATTSTLVLAEIHWTLSSFYQFPKEKVAQALGSIINLKNLKIIDKYNHMVALGLFEQKNVKFIDCLIASSPMILKRQAVVVSFDRDFDKLGISRKEPGKIVKES</sequence>
<evidence type="ECO:0000313" key="2">
    <source>
        <dbReference type="EMBL" id="OGY26274.1"/>
    </source>
</evidence>
<dbReference type="InterPro" id="IPR052106">
    <property type="entry name" value="PINc/VapC_TA"/>
</dbReference>
<dbReference type="Gene3D" id="3.40.50.1010">
    <property type="entry name" value="5'-nuclease"/>
    <property type="match status" value="1"/>
</dbReference>
<protein>
    <recommendedName>
        <fullName evidence="1">PIN domain-containing protein</fullName>
    </recommendedName>
</protein>
<feature type="domain" description="PIN" evidence="1">
    <location>
        <begin position="9"/>
        <end position="133"/>
    </location>
</feature>
<organism evidence="2 3">
    <name type="scientific">Candidatus Woykebacteria bacterium RBG_16_44_10</name>
    <dbReference type="NCBI Taxonomy" id="1802597"/>
    <lineage>
        <taxon>Bacteria</taxon>
        <taxon>Candidatus Woykeibacteriota</taxon>
    </lineage>
</organism>
<dbReference type="STRING" id="1802597.A2Z24_02030"/>
<dbReference type="PANTHER" id="PTHR38826:SF5">
    <property type="entry name" value="RIBONUCLEASE VAPC13"/>
    <property type="match status" value="1"/>
</dbReference>
<dbReference type="EMBL" id="MHCT01000011">
    <property type="protein sequence ID" value="OGY26274.1"/>
    <property type="molecule type" value="Genomic_DNA"/>
</dbReference>
<dbReference type="Pfam" id="PF01850">
    <property type="entry name" value="PIN"/>
    <property type="match status" value="1"/>
</dbReference>
<dbReference type="Proteomes" id="UP000177588">
    <property type="component" value="Unassembled WGS sequence"/>
</dbReference>
<evidence type="ECO:0000259" key="1">
    <source>
        <dbReference type="Pfam" id="PF01850"/>
    </source>
</evidence>
<evidence type="ECO:0000313" key="3">
    <source>
        <dbReference type="Proteomes" id="UP000177588"/>
    </source>
</evidence>
<dbReference type="SUPFAM" id="SSF88723">
    <property type="entry name" value="PIN domain-like"/>
    <property type="match status" value="1"/>
</dbReference>